<reference evidence="14" key="2">
    <citation type="submission" date="2018-10" db="UniProtKB">
        <authorList>
            <consortium name="EnsemblPlants"/>
        </authorList>
    </citation>
    <scope>IDENTIFICATION</scope>
</reference>
<evidence type="ECO:0000256" key="5">
    <source>
        <dbReference type="ARBA" id="ARBA00022771"/>
    </source>
</evidence>
<evidence type="ECO:0000313" key="14">
    <source>
        <dbReference type="EnsemblPlants" id="TraesCS1D02G426300.1.cds1"/>
    </source>
</evidence>
<dbReference type="Gramene" id="TraesJAG1D03G00567860.1">
    <property type="protein sequence ID" value="TraesJAG1D03G00567860.1.CDS1"/>
    <property type="gene ID" value="TraesJAG1D03G00567860"/>
</dbReference>
<evidence type="ECO:0000313" key="15">
    <source>
        <dbReference type="Proteomes" id="UP000019116"/>
    </source>
</evidence>
<dbReference type="Gramene" id="TraesCS1D02G426300.1">
    <property type="protein sequence ID" value="TraesCS1D02G426300.1.cds1"/>
    <property type="gene ID" value="TraesCS1D02G426300"/>
</dbReference>
<dbReference type="PANTHER" id="PTHR31948:SF167">
    <property type="entry name" value="ZINC-FINGER HOMEODOMAIN PROTEIN 6"/>
    <property type="match status" value="1"/>
</dbReference>
<keyword evidence="15" id="KW-1185">Reference proteome</keyword>
<dbReference type="NCBIfam" id="TIGR01566">
    <property type="entry name" value="ZF_HD_prot_N"/>
    <property type="match status" value="1"/>
</dbReference>
<dbReference type="Gramene" id="TraesCAD_scaffold_039858_01G000400.1">
    <property type="protein sequence ID" value="TraesCAD_scaffold_039858_01G000400.1"/>
    <property type="gene ID" value="TraesCAD_scaffold_039858_01G000400"/>
</dbReference>
<feature type="region of interest" description="Disordered" evidence="12">
    <location>
        <begin position="81"/>
        <end position="176"/>
    </location>
</feature>
<keyword evidence="8" id="KW-0238">DNA-binding</keyword>
<dbReference type="Gramene" id="TraesROB_scaffold_031332_01G000400.1">
    <property type="protein sequence ID" value="TraesROB_scaffold_031332_01G000400.1"/>
    <property type="gene ID" value="TraesROB_scaffold_031332_01G000400"/>
</dbReference>
<dbReference type="Gramene" id="TraesPARA_EIv1.0_0323250.1">
    <property type="protein sequence ID" value="TraesPARA_EIv1.0_0323250.1.CDS1"/>
    <property type="gene ID" value="TraesPARA_EIv1.0_0323250"/>
</dbReference>
<dbReference type="NCBIfam" id="TIGR01565">
    <property type="entry name" value="homeo_ZF_HD"/>
    <property type="match status" value="1"/>
</dbReference>
<dbReference type="GO" id="GO:0000976">
    <property type="term" value="F:transcription cis-regulatory region binding"/>
    <property type="evidence" value="ECO:0000318"/>
    <property type="project" value="GO_Central"/>
</dbReference>
<evidence type="ECO:0000256" key="6">
    <source>
        <dbReference type="ARBA" id="ARBA00022833"/>
    </source>
</evidence>
<dbReference type="GO" id="GO:0005634">
    <property type="term" value="C:nucleus"/>
    <property type="evidence" value="ECO:0000318"/>
    <property type="project" value="GO_Central"/>
</dbReference>
<keyword evidence="11" id="KW-0539">Nucleus</keyword>
<reference evidence="14" key="1">
    <citation type="submission" date="2018-08" db="EMBL/GenBank/DDBJ databases">
        <authorList>
            <person name="Rossello M."/>
        </authorList>
    </citation>
    <scope>NUCLEOTIDE SEQUENCE [LARGE SCALE GENOMIC DNA]</scope>
    <source>
        <strain evidence="14">cv. Chinese Spring</strain>
    </source>
</reference>
<proteinExistence type="predicted"/>
<dbReference type="GO" id="GO:0003700">
    <property type="term" value="F:DNA-binding transcription factor activity"/>
    <property type="evidence" value="ECO:0000318"/>
    <property type="project" value="GO_Central"/>
</dbReference>
<dbReference type="AlphaFoldDB" id="A0A3B6A3B6"/>
<dbReference type="Gene3D" id="1.10.10.60">
    <property type="entry name" value="Homeodomain-like"/>
    <property type="match status" value="1"/>
</dbReference>
<comment type="subcellular location">
    <subcellularLocation>
        <location evidence="2">Nucleus</location>
    </subcellularLocation>
</comment>
<name>A0A3B6A3B6_WHEAT</name>
<dbReference type="InterPro" id="IPR006456">
    <property type="entry name" value="ZF_HD_homeobox_Cys/His_dimer"/>
</dbReference>
<evidence type="ECO:0000256" key="7">
    <source>
        <dbReference type="ARBA" id="ARBA00023015"/>
    </source>
</evidence>
<dbReference type="PaxDb" id="4565-Traes_1DL_96886D8BF.1"/>
<dbReference type="OrthoDB" id="636896at2759"/>
<keyword evidence="10" id="KW-0804">Transcription</keyword>
<evidence type="ECO:0000256" key="10">
    <source>
        <dbReference type="ARBA" id="ARBA00023163"/>
    </source>
</evidence>
<dbReference type="InterPro" id="IPR006455">
    <property type="entry name" value="Homeodomain_ZF_HD"/>
</dbReference>
<dbReference type="Gramene" id="TraesJUL1D03G00571390.1">
    <property type="protein sequence ID" value="TraesJUL1D03G00571390.1.CDS1"/>
    <property type="gene ID" value="TraesJUL1D03G00571390"/>
</dbReference>
<gene>
    <name evidence="14" type="primary">LOC123177626</name>
</gene>
<dbReference type="Gramene" id="TraesLAC1D03G00572380.1">
    <property type="protein sequence ID" value="TraesLAC1D03G00572380.1.CDS1"/>
    <property type="gene ID" value="TraesLAC1D03G00572380"/>
</dbReference>
<dbReference type="EnsemblPlants" id="TraesCS1D02G426300.1">
    <property type="protein sequence ID" value="TraesCS1D02G426300.1.cds1"/>
    <property type="gene ID" value="TraesCS1D02G426300"/>
</dbReference>
<dbReference type="GeneID" id="123177626"/>
<comment type="subunit">
    <text evidence="3">Homo- and heterodimer with other ZFHD proteins.</text>
</comment>
<feature type="region of interest" description="Disordered" evidence="12">
    <location>
        <begin position="231"/>
        <end position="250"/>
    </location>
</feature>
<dbReference type="Gramene" id="TraesARI1D03G00574900.1">
    <property type="protein sequence ID" value="TraesARI1D03G00574900.1.CDS1"/>
    <property type="gene ID" value="TraesARI1D03G00574900"/>
</dbReference>
<dbReference type="InterPro" id="IPR009057">
    <property type="entry name" value="Homeodomain-like_sf"/>
</dbReference>
<evidence type="ECO:0000256" key="1">
    <source>
        <dbReference type="ARBA" id="ARBA00004049"/>
    </source>
</evidence>
<dbReference type="PANTHER" id="PTHR31948">
    <property type="entry name" value="ZINC-FINGER HOMEODOMAIN PROTEIN 2"/>
    <property type="match status" value="1"/>
</dbReference>
<dbReference type="FunFam" id="1.10.10.60:FF:000257">
    <property type="entry name" value="Zinc-finger homeodomain protein 2"/>
    <property type="match status" value="1"/>
</dbReference>
<evidence type="ECO:0000259" key="13">
    <source>
        <dbReference type="PROSITE" id="PS51523"/>
    </source>
</evidence>
<keyword evidence="4" id="KW-0479">Metal-binding</keyword>
<dbReference type="Gramene" id="TraesMAC1D03G00567930.1">
    <property type="protein sequence ID" value="TraesMAC1D03G00567930.1.CDS1"/>
    <property type="gene ID" value="TraesMAC1D03G00567930"/>
</dbReference>
<dbReference type="STRING" id="4565.A0A3B6A3B6"/>
<keyword evidence="5" id="KW-0863">Zinc-finger</keyword>
<dbReference type="Proteomes" id="UP000019116">
    <property type="component" value="Chromosome 1D"/>
</dbReference>
<sequence>MEFTGPEHAAGTPPGTRAPSDASSGNSGAAGSWEARYRECLRNHAAAQGGHAVDGCGEFMPSGAHDLLRCAACGCHRSFHRRDDGQQHPRLFLPAPAATPTTAPRVPLLMPPPQHHHPYAAGHPLAPPFAYNPHHHQYQRTPSGGGTTTESSSEEPGPGPPSTSAPGQGHGQARRPKRFRTRFTAEQRGQMLALAERVGWRMLKQDEALVEQLCAQAGVRRQVFKVWMHNNKHHRRQPQPPQSQQQQQQR</sequence>
<feature type="domain" description="ZF-HD dimerization-type" evidence="13">
    <location>
        <begin position="37"/>
        <end position="83"/>
    </location>
</feature>
<dbReference type="Gramene" id="TraesRN1D0101039200.1">
    <property type="protein sequence ID" value="TraesRN1D0101039200.1"/>
    <property type="gene ID" value="TraesRN1D0101039200"/>
</dbReference>
<dbReference type="Gramene" id="TraesCLE_scaffold_009702_01G000400.1">
    <property type="protein sequence ID" value="TraesCLE_scaffold_009702_01G000400.1"/>
    <property type="gene ID" value="TraesCLE_scaffold_009702_01G000400"/>
</dbReference>
<protein>
    <recommendedName>
        <fullName evidence="13">ZF-HD dimerization-type domain-containing protein</fullName>
    </recommendedName>
</protein>
<dbReference type="OMA" id="HHQYQRT"/>
<accession>A0A3B6A3B6</accession>
<dbReference type="SUPFAM" id="SSF46689">
    <property type="entry name" value="Homeodomain-like"/>
    <property type="match status" value="1"/>
</dbReference>
<keyword evidence="6" id="KW-0862">Zinc</keyword>
<evidence type="ECO:0000256" key="2">
    <source>
        <dbReference type="ARBA" id="ARBA00004123"/>
    </source>
</evidence>
<comment type="function">
    <text evidence="1">Putative transcription factor.</text>
</comment>
<dbReference type="PROSITE" id="PS51523">
    <property type="entry name" value="ZF_HD_DIMER"/>
    <property type="match status" value="1"/>
</dbReference>
<evidence type="ECO:0000256" key="4">
    <source>
        <dbReference type="ARBA" id="ARBA00022723"/>
    </source>
</evidence>
<evidence type="ECO:0000256" key="12">
    <source>
        <dbReference type="SAM" id="MobiDB-lite"/>
    </source>
</evidence>
<dbReference type="SMR" id="A0A3B6A3B6"/>
<dbReference type="Gramene" id="TraesWEE_scaffold_120697_01G000100.1">
    <property type="protein sequence ID" value="TraesWEE_scaffold_120697_01G000100.1"/>
    <property type="gene ID" value="TraesWEE_scaffold_120697_01G000100"/>
</dbReference>
<feature type="region of interest" description="Disordered" evidence="12">
    <location>
        <begin position="1"/>
        <end position="30"/>
    </location>
</feature>
<dbReference type="Gramene" id="TraesLDM1D03G00570740.1">
    <property type="protein sequence ID" value="TraesLDM1D03G00570740.1.CDS1"/>
    <property type="gene ID" value="TraesLDM1D03G00570740"/>
</dbReference>
<dbReference type="Gramene" id="TraesNOR1D03G00576300.1">
    <property type="protein sequence ID" value="TraesNOR1D03G00576300.1.CDS1"/>
    <property type="gene ID" value="TraesNOR1D03G00576300"/>
</dbReference>
<evidence type="ECO:0000256" key="11">
    <source>
        <dbReference type="ARBA" id="ARBA00023242"/>
    </source>
</evidence>
<dbReference type="GO" id="GO:0008270">
    <property type="term" value="F:zinc ion binding"/>
    <property type="evidence" value="ECO:0007669"/>
    <property type="project" value="UniProtKB-KW"/>
</dbReference>
<feature type="compositionally biased region" description="Low complexity" evidence="12">
    <location>
        <begin position="94"/>
        <end position="104"/>
    </location>
</feature>
<dbReference type="GO" id="GO:0006355">
    <property type="term" value="P:regulation of DNA-templated transcription"/>
    <property type="evidence" value="ECO:0000318"/>
    <property type="project" value="GO_Central"/>
</dbReference>
<organism evidence="14">
    <name type="scientific">Triticum aestivum</name>
    <name type="common">Wheat</name>
    <dbReference type="NCBI Taxonomy" id="4565"/>
    <lineage>
        <taxon>Eukaryota</taxon>
        <taxon>Viridiplantae</taxon>
        <taxon>Streptophyta</taxon>
        <taxon>Embryophyta</taxon>
        <taxon>Tracheophyta</taxon>
        <taxon>Spermatophyta</taxon>
        <taxon>Magnoliopsida</taxon>
        <taxon>Liliopsida</taxon>
        <taxon>Poales</taxon>
        <taxon>Poaceae</taxon>
        <taxon>BOP clade</taxon>
        <taxon>Pooideae</taxon>
        <taxon>Triticodae</taxon>
        <taxon>Triticeae</taxon>
        <taxon>Triticinae</taxon>
        <taxon>Triticum</taxon>
    </lineage>
</organism>
<evidence type="ECO:0000256" key="3">
    <source>
        <dbReference type="ARBA" id="ARBA00011416"/>
    </source>
</evidence>
<keyword evidence="7" id="KW-0805">Transcription regulation</keyword>
<feature type="compositionally biased region" description="Low complexity" evidence="12">
    <location>
        <begin position="18"/>
        <end position="30"/>
    </location>
</feature>
<dbReference type="RefSeq" id="XP_044447199.1">
    <property type="nucleotide sequence ID" value="XM_044591264.1"/>
</dbReference>
<evidence type="ECO:0000256" key="8">
    <source>
        <dbReference type="ARBA" id="ARBA00023125"/>
    </source>
</evidence>
<dbReference type="Gramene" id="TraesSYM1D03G00575790.1">
    <property type="protein sequence ID" value="TraesSYM1D03G00575790.1.CDS1"/>
    <property type="gene ID" value="TraesSYM1D03G00575790"/>
</dbReference>
<dbReference type="Gramene" id="TraesKAR1D01G0348250.1">
    <property type="protein sequence ID" value="cds.TraesKAR1D01G0348250.1"/>
    <property type="gene ID" value="TraesKAR1D01G0348250"/>
</dbReference>
<dbReference type="Gramene" id="TraesCS1D03G0981400.1">
    <property type="protein sequence ID" value="TraesCS1D03G0981400.1.CDS1"/>
    <property type="gene ID" value="TraesCS1D03G0981400"/>
</dbReference>
<dbReference type="Pfam" id="PF04770">
    <property type="entry name" value="ZF-HD_dimer"/>
    <property type="match status" value="1"/>
</dbReference>
<keyword evidence="9" id="KW-0371">Homeobox</keyword>
<evidence type="ECO:0000256" key="9">
    <source>
        <dbReference type="ARBA" id="ARBA00023155"/>
    </source>
</evidence>
<dbReference type="Gramene" id="TraesSTA1D03G00567580.1">
    <property type="protein sequence ID" value="TraesSTA1D03G00567580.1.CDS1"/>
    <property type="gene ID" value="TraesSTA1D03G00567580"/>
</dbReference>